<keyword evidence="5" id="KW-0234">DNA repair</keyword>
<feature type="domain" description="XPG-I" evidence="7">
    <location>
        <begin position="81"/>
        <end position="146"/>
    </location>
</feature>
<dbReference type="InterPro" id="IPR029060">
    <property type="entry name" value="PIN-like_dom_sf"/>
</dbReference>
<dbReference type="InterPro" id="IPR006085">
    <property type="entry name" value="XPG_DNA_repair_N"/>
</dbReference>
<organism evidence="8 9">
    <name type="scientific">Glossina brevipalpis</name>
    <dbReference type="NCBI Taxonomy" id="37001"/>
    <lineage>
        <taxon>Eukaryota</taxon>
        <taxon>Metazoa</taxon>
        <taxon>Ecdysozoa</taxon>
        <taxon>Arthropoda</taxon>
        <taxon>Hexapoda</taxon>
        <taxon>Insecta</taxon>
        <taxon>Pterygota</taxon>
        <taxon>Neoptera</taxon>
        <taxon>Endopterygota</taxon>
        <taxon>Diptera</taxon>
        <taxon>Brachycera</taxon>
        <taxon>Muscomorpha</taxon>
        <taxon>Hippoboscoidea</taxon>
        <taxon>Glossinidae</taxon>
        <taxon>Glossina</taxon>
    </lineage>
</organism>
<evidence type="ECO:0000313" key="8">
    <source>
        <dbReference type="EnsemblMetazoa" id="GBRI037376-PA"/>
    </source>
</evidence>
<dbReference type="PANTHER" id="PTHR11081:SF9">
    <property type="entry name" value="FLAP ENDONUCLEASE 1"/>
    <property type="match status" value="1"/>
</dbReference>
<dbReference type="InterPro" id="IPR019974">
    <property type="entry name" value="XPG_CS"/>
</dbReference>
<dbReference type="PRINTS" id="PR00853">
    <property type="entry name" value="XPGRADSUPER"/>
</dbReference>
<dbReference type="PROSITE" id="PS00841">
    <property type="entry name" value="XPG_1"/>
    <property type="match status" value="1"/>
</dbReference>
<dbReference type="AlphaFoldDB" id="A0A1A9WYJ5"/>
<keyword evidence="1" id="KW-0479">Metal-binding</keyword>
<dbReference type="GO" id="GO:0008409">
    <property type="term" value="F:5'-3' exonuclease activity"/>
    <property type="evidence" value="ECO:0007669"/>
    <property type="project" value="TreeGrafter"/>
</dbReference>
<dbReference type="GO" id="GO:0030145">
    <property type="term" value="F:manganese ion binding"/>
    <property type="evidence" value="ECO:0007669"/>
    <property type="project" value="TreeGrafter"/>
</dbReference>
<protein>
    <recommendedName>
        <fullName evidence="7">XPG-I domain-containing protein</fullName>
    </recommendedName>
</protein>
<proteinExistence type="predicted"/>
<dbReference type="SMART" id="SM00484">
    <property type="entry name" value="XPGI"/>
    <property type="match status" value="1"/>
</dbReference>
<name>A0A1A9WYJ5_9MUSC</name>
<keyword evidence="6" id="KW-0539">Nucleus</keyword>
<dbReference type="GO" id="GO:0004523">
    <property type="term" value="F:RNA-DNA hybrid ribonuclease activity"/>
    <property type="evidence" value="ECO:0007669"/>
    <property type="project" value="TreeGrafter"/>
</dbReference>
<evidence type="ECO:0000256" key="4">
    <source>
        <dbReference type="ARBA" id="ARBA00022842"/>
    </source>
</evidence>
<dbReference type="PANTHER" id="PTHR11081">
    <property type="entry name" value="FLAP ENDONUCLEASE FAMILY MEMBER"/>
    <property type="match status" value="1"/>
</dbReference>
<keyword evidence="2" id="KW-0540">Nuclease</keyword>
<dbReference type="InterPro" id="IPR006084">
    <property type="entry name" value="XPG/Rad2"/>
</dbReference>
<keyword evidence="9" id="KW-1185">Reference proteome</keyword>
<dbReference type="EnsemblMetazoa" id="GBRI037376-RA">
    <property type="protein sequence ID" value="GBRI037376-PA"/>
    <property type="gene ID" value="GBRI037376"/>
</dbReference>
<evidence type="ECO:0000313" key="9">
    <source>
        <dbReference type="Proteomes" id="UP000091820"/>
    </source>
</evidence>
<accession>A0A1A9WYJ5</accession>
<dbReference type="GO" id="GO:0017108">
    <property type="term" value="F:5'-flap endonuclease activity"/>
    <property type="evidence" value="ECO:0007669"/>
    <property type="project" value="TreeGrafter"/>
</dbReference>
<dbReference type="Pfam" id="PF00752">
    <property type="entry name" value="XPG_N"/>
    <property type="match status" value="1"/>
</dbReference>
<evidence type="ECO:0000256" key="5">
    <source>
        <dbReference type="ARBA" id="ARBA00023204"/>
    </source>
</evidence>
<keyword evidence="2" id="KW-0378">Hydrolase</keyword>
<dbReference type="GO" id="GO:0000287">
    <property type="term" value="F:magnesium ion binding"/>
    <property type="evidence" value="ECO:0007669"/>
    <property type="project" value="TreeGrafter"/>
</dbReference>
<evidence type="ECO:0000256" key="6">
    <source>
        <dbReference type="ARBA" id="ARBA00023242"/>
    </source>
</evidence>
<evidence type="ECO:0000256" key="2">
    <source>
        <dbReference type="ARBA" id="ARBA00022759"/>
    </source>
</evidence>
<dbReference type="Gene3D" id="3.40.50.1010">
    <property type="entry name" value="5'-nuclease"/>
    <property type="match status" value="1"/>
</dbReference>
<evidence type="ECO:0000256" key="3">
    <source>
        <dbReference type="ARBA" id="ARBA00022763"/>
    </source>
</evidence>
<dbReference type="GO" id="GO:0006281">
    <property type="term" value="P:DNA repair"/>
    <property type="evidence" value="ECO:0007669"/>
    <property type="project" value="UniProtKB-KW"/>
</dbReference>
<keyword evidence="3" id="KW-0227">DNA damage</keyword>
<evidence type="ECO:0000259" key="7">
    <source>
        <dbReference type="SMART" id="SM00484"/>
    </source>
</evidence>
<reference evidence="8" key="2">
    <citation type="submission" date="2020-05" db="UniProtKB">
        <authorList>
            <consortium name="EnsemblMetazoa"/>
        </authorList>
    </citation>
    <scope>IDENTIFICATION</scope>
    <source>
        <strain evidence="8">IAEA</strain>
    </source>
</reference>
<dbReference type="Pfam" id="PF00867">
    <property type="entry name" value="XPG_I"/>
    <property type="match status" value="1"/>
</dbReference>
<keyword evidence="4" id="KW-0460">Magnesium</keyword>
<evidence type="ECO:0000256" key="1">
    <source>
        <dbReference type="ARBA" id="ARBA00022723"/>
    </source>
</evidence>
<sequence>MLSSTINAGMGMFYRTICLLENAIKPLYVFDGELSVSKSVELAKRAECREDAQKALEKFNRRLIKVTSNKEYANEAKKLLKLMRIPYVETPYETEAQRAALLKASKVYATAIEDMDALALVSGIFETRKISVKENSYTKLLKGFLIPCIAPAKNCDGTKVGFAVYSFRLCSPLFATKPKSCYSLTGDFQRNNNHH</sequence>
<reference evidence="9" key="1">
    <citation type="submission" date="2014-03" db="EMBL/GenBank/DDBJ databases">
        <authorList>
            <person name="Aksoy S."/>
            <person name="Warren W."/>
            <person name="Wilson R.K."/>
        </authorList>
    </citation>
    <scope>NUCLEOTIDE SEQUENCE [LARGE SCALE GENOMIC DNA]</scope>
    <source>
        <strain evidence="9">IAEA</strain>
    </source>
</reference>
<keyword evidence="2" id="KW-0255">Endonuclease</keyword>
<dbReference type="Proteomes" id="UP000091820">
    <property type="component" value="Unassembled WGS sequence"/>
</dbReference>
<dbReference type="InterPro" id="IPR006086">
    <property type="entry name" value="XPG-I_dom"/>
</dbReference>
<dbReference type="GO" id="GO:0005634">
    <property type="term" value="C:nucleus"/>
    <property type="evidence" value="ECO:0007669"/>
    <property type="project" value="TreeGrafter"/>
</dbReference>
<dbReference type="STRING" id="37001.A0A1A9WYJ5"/>
<dbReference type="SUPFAM" id="SSF88723">
    <property type="entry name" value="PIN domain-like"/>
    <property type="match status" value="1"/>
</dbReference>
<dbReference type="VEuPathDB" id="VectorBase:GBRI037376"/>